<dbReference type="GO" id="GO:0003855">
    <property type="term" value="F:3-dehydroquinate dehydratase activity"/>
    <property type="evidence" value="ECO:0007669"/>
    <property type="project" value="UniProtKB-UniRule"/>
</dbReference>
<comment type="similarity">
    <text evidence="3 8">Belongs to the type-II 3-dehydroquinase family.</text>
</comment>
<feature type="site" description="Transition state stabilizer" evidence="8 11">
    <location>
        <position position="18"/>
    </location>
</feature>
<dbReference type="NCBIfam" id="NF003806">
    <property type="entry name" value="PRK05395.1-3"/>
    <property type="match status" value="1"/>
</dbReference>
<dbReference type="EMBL" id="DXGE01000015">
    <property type="protein sequence ID" value="HIW85559.1"/>
    <property type="molecule type" value="Genomic_DNA"/>
</dbReference>
<dbReference type="PIRSF" id="PIRSF001399">
    <property type="entry name" value="DHquinase_II"/>
    <property type="match status" value="1"/>
</dbReference>
<reference evidence="12" key="2">
    <citation type="submission" date="2021-04" db="EMBL/GenBank/DDBJ databases">
        <authorList>
            <person name="Gilroy R."/>
        </authorList>
    </citation>
    <scope>NUCLEOTIDE SEQUENCE</scope>
    <source>
        <strain evidence="12">421</strain>
    </source>
</reference>
<dbReference type="Gene3D" id="3.40.50.9100">
    <property type="entry name" value="Dehydroquinase, class II"/>
    <property type="match status" value="1"/>
</dbReference>
<feature type="binding site" evidence="8 10">
    <location>
        <position position="87"/>
    </location>
    <ligand>
        <name>substrate</name>
    </ligand>
</feature>
<comment type="subunit">
    <text evidence="4 8">Homododecamer.</text>
</comment>
<dbReference type="NCBIfam" id="NF003805">
    <property type="entry name" value="PRK05395.1-2"/>
    <property type="match status" value="1"/>
</dbReference>
<feature type="active site" description="Proton acceptor" evidence="8 9">
    <location>
        <position position="23"/>
    </location>
</feature>
<evidence type="ECO:0000256" key="5">
    <source>
        <dbReference type="ARBA" id="ARBA00012060"/>
    </source>
</evidence>
<dbReference type="GO" id="GO:0009423">
    <property type="term" value="P:chorismate biosynthetic process"/>
    <property type="evidence" value="ECO:0007669"/>
    <property type="project" value="UniProtKB-UniRule"/>
</dbReference>
<organism evidence="12 13">
    <name type="scientific">Candidatus Eubacterium faecipullorum</name>
    <dbReference type="NCBI Taxonomy" id="2838571"/>
    <lineage>
        <taxon>Bacteria</taxon>
        <taxon>Bacillati</taxon>
        <taxon>Bacillota</taxon>
        <taxon>Clostridia</taxon>
        <taxon>Eubacteriales</taxon>
        <taxon>Eubacteriaceae</taxon>
        <taxon>Eubacterium</taxon>
    </lineage>
</organism>
<keyword evidence="8" id="KW-0028">Amino-acid biosynthesis</keyword>
<dbReference type="PANTHER" id="PTHR21272:SF3">
    <property type="entry name" value="CATABOLIC 3-DEHYDROQUINASE"/>
    <property type="match status" value="1"/>
</dbReference>
<evidence type="ECO:0000256" key="11">
    <source>
        <dbReference type="PIRSR" id="PIRSR001399-3"/>
    </source>
</evidence>
<dbReference type="InterPro" id="IPR036441">
    <property type="entry name" value="DHquinase_II_sf"/>
</dbReference>
<feature type="active site" description="Proton donor" evidence="8 9">
    <location>
        <position position="102"/>
    </location>
</feature>
<comment type="caution">
    <text evidence="12">The sequence shown here is derived from an EMBL/GenBank/DDBJ whole genome shotgun (WGS) entry which is preliminary data.</text>
</comment>
<proteinExistence type="inferred from homology"/>
<dbReference type="Proteomes" id="UP000824205">
    <property type="component" value="Unassembled WGS sequence"/>
</dbReference>
<evidence type="ECO:0000256" key="3">
    <source>
        <dbReference type="ARBA" id="ARBA00011037"/>
    </source>
</evidence>
<dbReference type="EC" id="4.2.1.10" evidence="5 8"/>
<protein>
    <recommendedName>
        <fullName evidence="5 8">3-dehydroquinate dehydratase</fullName>
        <shortName evidence="8">3-dehydroquinase</shortName>
        <ecNumber evidence="5 8">4.2.1.10</ecNumber>
    </recommendedName>
    <alternativeName>
        <fullName evidence="8">Type II DHQase</fullName>
    </alternativeName>
</protein>
<evidence type="ECO:0000313" key="12">
    <source>
        <dbReference type="EMBL" id="HIW85559.1"/>
    </source>
</evidence>
<dbReference type="NCBIfam" id="TIGR01088">
    <property type="entry name" value="aroQ"/>
    <property type="match status" value="1"/>
</dbReference>
<sequence>MKKILVLNGPNLNMTGIRKKDVYGSETLKAINEELKIYGKARGAKVSFFQSNHEGDIIDMIQQSREEYDGVVINAGAFTHYSYAIRDAIESVSDYLPFVEVHMSDIHNREDFRKVSVITEVCKKQICGYGKDSYKMGIDLLLEIL</sequence>
<comment type="function">
    <text evidence="8">Catalyzes a trans-dehydration via an enolate intermediate.</text>
</comment>
<dbReference type="GO" id="GO:0019631">
    <property type="term" value="P:quinate catabolic process"/>
    <property type="evidence" value="ECO:0007669"/>
    <property type="project" value="TreeGrafter"/>
</dbReference>
<evidence type="ECO:0000256" key="2">
    <source>
        <dbReference type="ARBA" id="ARBA00004902"/>
    </source>
</evidence>
<evidence type="ECO:0000313" key="13">
    <source>
        <dbReference type="Proteomes" id="UP000824205"/>
    </source>
</evidence>
<feature type="binding site" evidence="8 10">
    <location>
        <begin position="103"/>
        <end position="104"/>
    </location>
    <ligand>
        <name>substrate</name>
    </ligand>
</feature>
<feature type="binding site" evidence="8 10">
    <location>
        <position position="113"/>
    </location>
    <ligand>
        <name>substrate</name>
    </ligand>
</feature>
<dbReference type="HAMAP" id="MF_00169">
    <property type="entry name" value="AroQ"/>
    <property type="match status" value="1"/>
</dbReference>
<dbReference type="NCBIfam" id="NF003807">
    <property type="entry name" value="PRK05395.1-4"/>
    <property type="match status" value="1"/>
</dbReference>
<comment type="catalytic activity">
    <reaction evidence="1 8">
        <text>3-dehydroquinate = 3-dehydroshikimate + H2O</text>
        <dbReference type="Rhea" id="RHEA:21096"/>
        <dbReference type="ChEBI" id="CHEBI:15377"/>
        <dbReference type="ChEBI" id="CHEBI:16630"/>
        <dbReference type="ChEBI" id="CHEBI:32364"/>
        <dbReference type="EC" id="4.2.1.10"/>
    </reaction>
</comment>
<evidence type="ECO:0000256" key="4">
    <source>
        <dbReference type="ARBA" id="ARBA00011193"/>
    </source>
</evidence>
<evidence type="ECO:0000256" key="9">
    <source>
        <dbReference type="PIRSR" id="PIRSR001399-1"/>
    </source>
</evidence>
<dbReference type="SUPFAM" id="SSF52304">
    <property type="entry name" value="Type II 3-dehydroquinate dehydratase"/>
    <property type="match status" value="1"/>
</dbReference>
<dbReference type="GO" id="GO:0008652">
    <property type="term" value="P:amino acid biosynthetic process"/>
    <property type="evidence" value="ECO:0007669"/>
    <property type="project" value="UniProtKB-KW"/>
</dbReference>
<reference evidence="12" key="1">
    <citation type="journal article" date="2021" name="PeerJ">
        <title>Extensive microbial diversity within the chicken gut microbiome revealed by metagenomics and culture.</title>
        <authorList>
            <person name="Gilroy R."/>
            <person name="Ravi A."/>
            <person name="Getino M."/>
            <person name="Pursley I."/>
            <person name="Horton D.L."/>
            <person name="Alikhan N.F."/>
            <person name="Baker D."/>
            <person name="Gharbi K."/>
            <person name="Hall N."/>
            <person name="Watson M."/>
            <person name="Adriaenssens E.M."/>
            <person name="Foster-Nyarko E."/>
            <person name="Jarju S."/>
            <person name="Secka A."/>
            <person name="Antonio M."/>
            <person name="Oren A."/>
            <person name="Chaudhuri R.R."/>
            <person name="La Ragione R."/>
            <person name="Hildebrand F."/>
            <person name="Pallen M.J."/>
        </authorList>
    </citation>
    <scope>NUCLEOTIDE SEQUENCE</scope>
    <source>
        <strain evidence="12">421</strain>
    </source>
</reference>
<keyword evidence="6 8" id="KW-0057">Aromatic amino acid biosynthesis</keyword>
<feature type="binding site" evidence="8 10">
    <location>
        <position position="74"/>
    </location>
    <ligand>
        <name>substrate</name>
    </ligand>
</feature>
<comment type="pathway">
    <text evidence="2 8">Metabolic intermediate biosynthesis; chorismate biosynthesis; chorismate from D-erythrose 4-phosphate and phosphoenolpyruvate: step 3/7.</text>
</comment>
<accession>A0A9D1UF61</accession>
<dbReference type="Pfam" id="PF01220">
    <property type="entry name" value="DHquinase_II"/>
    <property type="match status" value="1"/>
</dbReference>
<dbReference type="GO" id="GO:0009073">
    <property type="term" value="P:aromatic amino acid family biosynthetic process"/>
    <property type="evidence" value="ECO:0007669"/>
    <property type="project" value="UniProtKB-KW"/>
</dbReference>
<dbReference type="InterPro" id="IPR001874">
    <property type="entry name" value="DHquinase_II"/>
</dbReference>
<evidence type="ECO:0000256" key="6">
    <source>
        <dbReference type="ARBA" id="ARBA00023141"/>
    </source>
</evidence>
<evidence type="ECO:0000256" key="1">
    <source>
        <dbReference type="ARBA" id="ARBA00001864"/>
    </source>
</evidence>
<evidence type="ECO:0000256" key="10">
    <source>
        <dbReference type="PIRSR" id="PIRSR001399-2"/>
    </source>
</evidence>
<gene>
    <name evidence="8 12" type="primary">aroQ</name>
    <name evidence="12" type="ORF">IAA48_03600</name>
</gene>
<evidence type="ECO:0000256" key="7">
    <source>
        <dbReference type="ARBA" id="ARBA00023239"/>
    </source>
</evidence>
<dbReference type="CDD" id="cd00466">
    <property type="entry name" value="DHQase_II"/>
    <property type="match status" value="1"/>
</dbReference>
<feature type="binding site" evidence="8 10">
    <location>
        <position position="80"/>
    </location>
    <ligand>
        <name>substrate</name>
    </ligand>
</feature>
<evidence type="ECO:0000256" key="8">
    <source>
        <dbReference type="HAMAP-Rule" id="MF_00169"/>
    </source>
</evidence>
<dbReference type="PANTHER" id="PTHR21272">
    <property type="entry name" value="CATABOLIC 3-DEHYDROQUINASE"/>
    <property type="match status" value="1"/>
</dbReference>
<dbReference type="AlphaFoldDB" id="A0A9D1UF61"/>
<name>A0A9D1UF61_9FIRM</name>
<keyword evidence="7 8" id="KW-0456">Lyase</keyword>